<dbReference type="SUPFAM" id="SSF57845">
    <property type="entry name" value="B-box zinc-binding domain"/>
    <property type="match status" value="1"/>
</dbReference>
<dbReference type="SMART" id="SM00336">
    <property type="entry name" value="BBOX"/>
    <property type="match status" value="1"/>
</dbReference>
<dbReference type="Gene3D" id="3.30.40.10">
    <property type="entry name" value="Zinc/RING finger domain, C3HC4 (zinc finger)"/>
    <property type="match status" value="1"/>
</dbReference>
<dbReference type="CDD" id="cd16763">
    <property type="entry name" value="RING-HC_TRIM59_C-V"/>
    <property type="match status" value="1"/>
</dbReference>
<dbReference type="PROSITE" id="PS00518">
    <property type="entry name" value="ZF_RING_1"/>
    <property type="match status" value="1"/>
</dbReference>
<dbReference type="AlphaFoldDB" id="A0A8C7TVI5"/>
<dbReference type="InterPro" id="IPR013083">
    <property type="entry name" value="Znf_RING/FYVE/PHD"/>
</dbReference>
<accession>A0A8C7TVI5</accession>
<evidence type="ECO:0000313" key="7">
    <source>
        <dbReference type="Ensembl" id="ENSOMYP00000083774.2"/>
    </source>
</evidence>
<dbReference type="Proteomes" id="UP000694395">
    <property type="component" value="Chromosome 27"/>
</dbReference>
<proteinExistence type="predicted"/>
<keyword evidence="2 4" id="KW-0863">Zinc-finger</keyword>
<dbReference type="InterPro" id="IPR017907">
    <property type="entry name" value="Znf_RING_CS"/>
</dbReference>
<dbReference type="CDD" id="cd19790">
    <property type="entry name" value="Bbox2_TRIM59_C-XI"/>
    <property type="match status" value="1"/>
</dbReference>
<evidence type="ECO:0000259" key="5">
    <source>
        <dbReference type="PROSITE" id="PS50089"/>
    </source>
</evidence>
<dbReference type="InterPro" id="IPR027370">
    <property type="entry name" value="Znf-RING_euk"/>
</dbReference>
<dbReference type="SUPFAM" id="SSF57850">
    <property type="entry name" value="RING/U-box"/>
    <property type="match status" value="1"/>
</dbReference>
<organism evidence="7 8">
    <name type="scientific">Oncorhynchus mykiss</name>
    <name type="common">Rainbow trout</name>
    <name type="synonym">Salmo gairdneri</name>
    <dbReference type="NCBI Taxonomy" id="8022"/>
    <lineage>
        <taxon>Eukaryota</taxon>
        <taxon>Metazoa</taxon>
        <taxon>Chordata</taxon>
        <taxon>Craniata</taxon>
        <taxon>Vertebrata</taxon>
        <taxon>Euteleostomi</taxon>
        <taxon>Actinopterygii</taxon>
        <taxon>Neopterygii</taxon>
        <taxon>Teleostei</taxon>
        <taxon>Protacanthopterygii</taxon>
        <taxon>Salmoniformes</taxon>
        <taxon>Salmonidae</taxon>
        <taxon>Salmoninae</taxon>
        <taxon>Oncorhynchus</taxon>
    </lineage>
</organism>
<name>A0A8C7TVI5_ONCMY</name>
<dbReference type="PANTHER" id="PTHR25462">
    <property type="entry name" value="BONUS, ISOFORM C-RELATED"/>
    <property type="match status" value="1"/>
</dbReference>
<dbReference type="GO" id="GO:0006513">
    <property type="term" value="P:protein monoubiquitination"/>
    <property type="evidence" value="ECO:0007669"/>
    <property type="project" value="TreeGrafter"/>
</dbReference>
<feature type="domain" description="B box-type" evidence="6">
    <location>
        <begin position="156"/>
        <end position="193"/>
    </location>
</feature>
<evidence type="ECO:0000256" key="2">
    <source>
        <dbReference type="ARBA" id="ARBA00022771"/>
    </source>
</evidence>
<sequence>MTRAATSQVHRASLSHHPTMDNLEEDLTCSVCYSLFADPRVLPCSHTFCKSCLDNVLQVSAVYSIWRPLRLPLKCPNCRSVVELPPTGVDALPINVSLRAIIEKVTICLILFDLRGQSQSGHILIGYSIMKGYIIYFNPIVTCQFQKDSQPQPPSCPEHHRQPLNIYCVQDRQLICGFCLTVGQHQGHPIDDLQAAFIRERQAPAHLLGRLSDHRWAEVCELGEQLEQEKASCEGLVRQDRQAVEQYFQGLELVLARKKEAFMGALDTASMEVSLAYNPLIQRLKELQEEQLDLLSLGSAVEDEDSPLVFLEKVYLFRERVEALVNATLPEVTSLAITPRAAEYLEQHWVGVTIGGLEEGPVPRVCCCAKPTILETVLRTETGSQPGSWVHDLWQQLHPTPPVVLLGMLLLLAAVWVNPVGGASLGFSLLSQLSQMVHGLSSELTTSLWETTGFLYAQTGEVVWGYSSALSTLGENTYQQLASLYKTLSS</sequence>
<reference evidence="7" key="1">
    <citation type="submission" date="2020-07" db="EMBL/GenBank/DDBJ databases">
        <title>A long reads based de novo assembly of the rainbow trout Arlee double haploid line genome.</title>
        <authorList>
            <person name="Gao G."/>
            <person name="Palti Y."/>
        </authorList>
    </citation>
    <scope>NUCLEOTIDE SEQUENCE [LARGE SCALE GENOMIC DNA]</scope>
</reference>
<dbReference type="PROSITE" id="PS50089">
    <property type="entry name" value="ZF_RING_2"/>
    <property type="match status" value="1"/>
</dbReference>
<dbReference type="PANTHER" id="PTHR25462:SF229">
    <property type="entry name" value="TRANSCRIPTION INTERMEDIARY FACTOR 1-BETA"/>
    <property type="match status" value="1"/>
</dbReference>
<reference evidence="7" key="2">
    <citation type="submission" date="2025-08" db="UniProtKB">
        <authorList>
            <consortium name="Ensembl"/>
        </authorList>
    </citation>
    <scope>IDENTIFICATION</scope>
</reference>
<dbReference type="Ensembl" id="ENSOMYT00000091246.2">
    <property type="protein sequence ID" value="ENSOMYP00000083774.2"/>
    <property type="gene ID" value="ENSOMYG00000038641.2"/>
</dbReference>
<dbReference type="InterPro" id="IPR001841">
    <property type="entry name" value="Znf_RING"/>
</dbReference>
<dbReference type="GeneTree" id="ENSGT00940000165917"/>
<dbReference type="GO" id="GO:0061630">
    <property type="term" value="F:ubiquitin protein ligase activity"/>
    <property type="evidence" value="ECO:0007669"/>
    <property type="project" value="TreeGrafter"/>
</dbReference>
<dbReference type="InterPro" id="IPR000315">
    <property type="entry name" value="Znf_B-box"/>
</dbReference>
<dbReference type="Pfam" id="PF13445">
    <property type="entry name" value="zf-RING_UBOX"/>
    <property type="match status" value="1"/>
</dbReference>
<dbReference type="InterPro" id="IPR047153">
    <property type="entry name" value="TRIM45/56/19-like"/>
</dbReference>
<dbReference type="Gene3D" id="3.30.160.60">
    <property type="entry name" value="Classic Zinc Finger"/>
    <property type="match status" value="1"/>
</dbReference>
<evidence type="ECO:0000256" key="3">
    <source>
        <dbReference type="ARBA" id="ARBA00022833"/>
    </source>
</evidence>
<dbReference type="PROSITE" id="PS50119">
    <property type="entry name" value="ZF_BBOX"/>
    <property type="match status" value="1"/>
</dbReference>
<protein>
    <submittedName>
        <fullName evidence="7">Tripartite motif containing 59</fullName>
    </submittedName>
</protein>
<evidence type="ECO:0000313" key="8">
    <source>
        <dbReference type="Proteomes" id="UP000694395"/>
    </source>
</evidence>
<dbReference type="SMART" id="SM00184">
    <property type="entry name" value="RING"/>
    <property type="match status" value="1"/>
</dbReference>
<evidence type="ECO:0000259" key="6">
    <source>
        <dbReference type="PROSITE" id="PS50119"/>
    </source>
</evidence>
<keyword evidence="8" id="KW-1185">Reference proteome</keyword>
<evidence type="ECO:0000256" key="1">
    <source>
        <dbReference type="ARBA" id="ARBA00022723"/>
    </source>
</evidence>
<dbReference type="Pfam" id="PF00643">
    <property type="entry name" value="zf-B_box"/>
    <property type="match status" value="1"/>
</dbReference>
<feature type="domain" description="RING-type" evidence="5">
    <location>
        <begin position="29"/>
        <end position="79"/>
    </location>
</feature>
<keyword evidence="1" id="KW-0479">Metal-binding</keyword>
<dbReference type="GO" id="GO:0008270">
    <property type="term" value="F:zinc ion binding"/>
    <property type="evidence" value="ECO:0007669"/>
    <property type="project" value="UniProtKB-KW"/>
</dbReference>
<reference evidence="7" key="3">
    <citation type="submission" date="2025-09" db="UniProtKB">
        <authorList>
            <consortium name="Ensembl"/>
        </authorList>
    </citation>
    <scope>IDENTIFICATION</scope>
</reference>
<keyword evidence="3" id="KW-0862">Zinc</keyword>
<evidence type="ECO:0000256" key="4">
    <source>
        <dbReference type="PROSITE-ProRule" id="PRU00024"/>
    </source>
</evidence>